<keyword evidence="10" id="KW-0238">DNA-binding</keyword>
<dbReference type="InterPro" id="IPR042493">
    <property type="entry name" value="XPD_DNA_FeS"/>
</dbReference>
<dbReference type="SMART" id="SM00491">
    <property type="entry name" value="HELICc2"/>
    <property type="match status" value="1"/>
</dbReference>
<dbReference type="InterPro" id="IPR010614">
    <property type="entry name" value="RAD3-like_helicase_DEAD"/>
</dbReference>
<dbReference type="Proteomes" id="UP000198669">
    <property type="component" value="Unassembled WGS sequence"/>
</dbReference>
<keyword evidence="9" id="KW-0411">Iron-sulfur</keyword>
<dbReference type="InterPro" id="IPR027417">
    <property type="entry name" value="P-loop_NTPase"/>
</dbReference>
<evidence type="ECO:0000256" key="12">
    <source>
        <dbReference type="ARBA" id="ARBA00023235"/>
    </source>
</evidence>
<evidence type="ECO:0000256" key="1">
    <source>
        <dbReference type="ARBA" id="ARBA00022485"/>
    </source>
</evidence>
<reference evidence="14 17" key="1">
    <citation type="submission" date="2016-10" db="EMBL/GenBank/DDBJ databases">
        <title>Methanohalophilus halophilus.</title>
        <authorList>
            <person name="L'haridon S."/>
        </authorList>
    </citation>
    <scope>NUCLEOTIDE SEQUENCE [LARGE SCALE GENOMIC DNA]</scope>
    <source>
        <strain evidence="14 17">Z-7982</strain>
    </source>
</reference>
<dbReference type="InterPro" id="IPR014013">
    <property type="entry name" value="Helic_SF1/SF2_ATP-bd_DinG/Rad3"/>
</dbReference>
<dbReference type="PROSITE" id="PS51193">
    <property type="entry name" value="HELICASE_ATP_BIND_2"/>
    <property type="match status" value="1"/>
</dbReference>
<dbReference type="InterPro" id="IPR045028">
    <property type="entry name" value="DinG/Rad3-like"/>
</dbReference>
<keyword evidence="2" id="KW-0479">Metal-binding</keyword>
<dbReference type="AlphaFoldDB" id="A0A1L3Q0X2"/>
<feature type="domain" description="Helicase ATP-binding" evidence="13">
    <location>
        <begin position="6"/>
        <end position="316"/>
    </location>
</feature>
<evidence type="ECO:0000313" key="15">
    <source>
        <dbReference type="EMBL" id="RNI10606.1"/>
    </source>
</evidence>
<dbReference type="GO" id="GO:0051539">
    <property type="term" value="F:4 iron, 4 sulfur cluster binding"/>
    <property type="evidence" value="ECO:0007669"/>
    <property type="project" value="UniProtKB-KW"/>
</dbReference>
<evidence type="ECO:0000256" key="3">
    <source>
        <dbReference type="ARBA" id="ARBA00022741"/>
    </source>
</evidence>
<dbReference type="PANTHER" id="PTHR11472:SF34">
    <property type="entry name" value="REGULATOR OF TELOMERE ELONGATION HELICASE 1"/>
    <property type="match status" value="1"/>
</dbReference>
<keyword evidence="8" id="KW-0408">Iron</keyword>
<dbReference type="SUPFAM" id="SSF52540">
    <property type="entry name" value="P-loop containing nucleoside triphosphate hydrolases"/>
    <property type="match status" value="2"/>
</dbReference>
<evidence type="ECO:0000256" key="2">
    <source>
        <dbReference type="ARBA" id="ARBA00022723"/>
    </source>
</evidence>
<keyword evidence="7" id="KW-0067">ATP-binding</keyword>
<dbReference type="InterPro" id="IPR014001">
    <property type="entry name" value="Helicase_ATP-bd"/>
</dbReference>
<dbReference type="Pfam" id="PF06733">
    <property type="entry name" value="DEAD_2"/>
    <property type="match status" value="1"/>
</dbReference>
<dbReference type="Proteomes" id="UP000186879">
    <property type="component" value="Chromosome"/>
</dbReference>
<evidence type="ECO:0000256" key="10">
    <source>
        <dbReference type="ARBA" id="ARBA00023125"/>
    </source>
</evidence>
<dbReference type="GO" id="GO:0005524">
    <property type="term" value="F:ATP binding"/>
    <property type="evidence" value="ECO:0007669"/>
    <property type="project" value="UniProtKB-KW"/>
</dbReference>
<organism evidence="14 17">
    <name type="scientific">Methanohalophilus halophilus</name>
    <dbReference type="NCBI Taxonomy" id="2177"/>
    <lineage>
        <taxon>Archaea</taxon>
        <taxon>Methanobacteriati</taxon>
        <taxon>Methanobacteriota</taxon>
        <taxon>Stenosarchaea group</taxon>
        <taxon>Methanomicrobia</taxon>
        <taxon>Methanosarcinales</taxon>
        <taxon>Methanosarcinaceae</taxon>
        <taxon>Methanohalophilus</taxon>
    </lineage>
</organism>
<dbReference type="EMBL" id="FNMU01000001">
    <property type="protein sequence ID" value="SDW11866.1"/>
    <property type="molecule type" value="Genomic_DNA"/>
</dbReference>
<keyword evidence="17" id="KW-1185">Reference proteome</keyword>
<evidence type="ECO:0000256" key="4">
    <source>
        <dbReference type="ARBA" id="ARBA00022763"/>
    </source>
</evidence>
<reference evidence="16 18" key="2">
    <citation type="submission" date="2016-10" db="EMBL/GenBank/DDBJ databases">
        <authorList>
            <person name="de Groot N.N."/>
        </authorList>
    </citation>
    <scope>NUCLEOTIDE SEQUENCE [LARGE SCALE GENOMIC DNA]</scope>
    <source>
        <strain evidence="16 18">Z-7982</strain>
    </source>
</reference>
<gene>
    <name evidence="14" type="ORF">BHR79_02755</name>
    <name evidence="15" type="ORF">EFE40_00025</name>
    <name evidence="16" type="ORF">SAMN04515625_0378</name>
</gene>
<dbReference type="GeneID" id="30582643"/>
<evidence type="ECO:0000259" key="13">
    <source>
        <dbReference type="PROSITE" id="PS51193"/>
    </source>
</evidence>
<dbReference type="SMART" id="SM00487">
    <property type="entry name" value="DEXDc"/>
    <property type="match status" value="1"/>
</dbReference>
<dbReference type="GO" id="GO:0016818">
    <property type="term" value="F:hydrolase activity, acting on acid anhydrides, in phosphorus-containing anhydrides"/>
    <property type="evidence" value="ECO:0007669"/>
    <property type="project" value="InterPro"/>
</dbReference>
<evidence type="ECO:0000313" key="17">
    <source>
        <dbReference type="Proteomes" id="UP000186879"/>
    </source>
</evidence>
<dbReference type="InterPro" id="IPR006554">
    <property type="entry name" value="Helicase-like_DEXD_c2"/>
</dbReference>
<evidence type="ECO:0000313" key="16">
    <source>
        <dbReference type="EMBL" id="SDW11866.1"/>
    </source>
</evidence>
<dbReference type="Pfam" id="PF13307">
    <property type="entry name" value="Helicase_C_2"/>
    <property type="match status" value="1"/>
</dbReference>
<dbReference type="Proteomes" id="UP000267921">
    <property type="component" value="Unassembled WGS sequence"/>
</dbReference>
<dbReference type="GO" id="GO:0046872">
    <property type="term" value="F:metal ion binding"/>
    <property type="evidence" value="ECO:0007669"/>
    <property type="project" value="UniProtKB-KW"/>
</dbReference>
<name>A0A1L3Q0X2_9EURY</name>
<keyword evidence="6 15" id="KW-0347">Helicase</keyword>
<dbReference type="SMART" id="SM00488">
    <property type="entry name" value="DEXDc2"/>
    <property type="match status" value="1"/>
</dbReference>
<keyword evidence="11" id="KW-0234">DNA repair</keyword>
<evidence type="ECO:0000256" key="9">
    <source>
        <dbReference type="ARBA" id="ARBA00023014"/>
    </source>
</evidence>
<dbReference type="EMBL" id="RJJG01000001">
    <property type="protein sequence ID" value="RNI10606.1"/>
    <property type="molecule type" value="Genomic_DNA"/>
</dbReference>
<reference evidence="15 19" key="3">
    <citation type="submission" date="2018-10" db="EMBL/GenBank/DDBJ databases">
        <title>Cultivation of a novel Methanohalophilus strain from Kebrit Deep of the Red Sea and a genomic comparison of members of the genus Methanohalophilus.</title>
        <authorList>
            <person name="Guan Y."/>
            <person name="Ngugi D.K."/>
            <person name="Stingl U."/>
        </authorList>
    </citation>
    <scope>NUCLEOTIDE SEQUENCE [LARGE SCALE GENOMIC DNA]</scope>
    <source>
        <strain evidence="15 19">DSM 3094</strain>
    </source>
</reference>
<dbReference type="Gene3D" id="3.40.50.300">
    <property type="entry name" value="P-loop containing nucleotide triphosphate hydrolases"/>
    <property type="match status" value="2"/>
</dbReference>
<keyword evidence="12" id="KW-0413">Isomerase</keyword>
<keyword evidence="5" id="KW-0378">Hydrolase</keyword>
<dbReference type="Gene3D" id="1.10.30.20">
    <property type="entry name" value="Bacterial XPD DNA helicase, FeS cluster domain"/>
    <property type="match status" value="1"/>
</dbReference>
<evidence type="ECO:0000313" key="18">
    <source>
        <dbReference type="Proteomes" id="UP000198669"/>
    </source>
</evidence>
<dbReference type="GO" id="GO:0006281">
    <property type="term" value="P:DNA repair"/>
    <property type="evidence" value="ECO:0007669"/>
    <property type="project" value="UniProtKB-KW"/>
</dbReference>
<evidence type="ECO:0000256" key="11">
    <source>
        <dbReference type="ARBA" id="ARBA00023204"/>
    </source>
</evidence>
<keyword evidence="3" id="KW-0547">Nucleotide-binding</keyword>
<evidence type="ECO:0000256" key="8">
    <source>
        <dbReference type="ARBA" id="ARBA00023004"/>
    </source>
</evidence>
<dbReference type="InterPro" id="IPR006555">
    <property type="entry name" value="ATP-dep_Helicase_C"/>
</dbReference>
<evidence type="ECO:0000256" key="7">
    <source>
        <dbReference type="ARBA" id="ARBA00022840"/>
    </source>
</evidence>
<proteinExistence type="predicted"/>
<dbReference type="Gene3D" id="1.10.275.40">
    <property type="match status" value="1"/>
</dbReference>
<dbReference type="GO" id="GO:0003678">
    <property type="term" value="F:DNA helicase activity"/>
    <property type="evidence" value="ECO:0007669"/>
    <property type="project" value="InterPro"/>
</dbReference>
<evidence type="ECO:0000313" key="14">
    <source>
        <dbReference type="EMBL" id="APH38516.1"/>
    </source>
</evidence>
<dbReference type="OrthoDB" id="27512at2157"/>
<dbReference type="STRING" id="2177.BHR79_02755"/>
<dbReference type="GO" id="GO:0003677">
    <property type="term" value="F:DNA binding"/>
    <property type="evidence" value="ECO:0007669"/>
    <property type="project" value="UniProtKB-KW"/>
</dbReference>
<dbReference type="EMBL" id="CP017921">
    <property type="protein sequence ID" value="APH38516.1"/>
    <property type="molecule type" value="Genomic_DNA"/>
</dbReference>
<evidence type="ECO:0000256" key="6">
    <source>
        <dbReference type="ARBA" id="ARBA00022806"/>
    </source>
</evidence>
<protein>
    <submittedName>
        <fullName evidence="15">ATP-dependent DNA helicase</fullName>
    </submittedName>
    <submittedName>
        <fullName evidence="16">DNA excision repair protein ERCC-2</fullName>
    </submittedName>
    <submittedName>
        <fullName evidence="14">Damage-inducible protein</fullName>
    </submittedName>
</protein>
<accession>A0A1L3Q0X2</accession>
<keyword evidence="4" id="KW-0227">DNA damage</keyword>
<evidence type="ECO:0000256" key="5">
    <source>
        <dbReference type="ARBA" id="ARBA00022801"/>
    </source>
</evidence>
<dbReference type="KEGG" id="mhaz:BHR79_02755"/>
<evidence type="ECO:0000313" key="19">
    <source>
        <dbReference type="Proteomes" id="UP000267921"/>
    </source>
</evidence>
<keyword evidence="1" id="KW-0004">4Fe-4S</keyword>
<dbReference type="PANTHER" id="PTHR11472">
    <property type="entry name" value="DNA REPAIR DEAD HELICASE RAD3/XP-D SUBFAMILY MEMBER"/>
    <property type="match status" value="1"/>
</dbReference>
<sequence>MSTPDNYIQYFPLEQCYPNQKDAMEKIHRSLLEENLVLFEGACGTGKTLSALVPSLHVGKQLGKTVFIATNVHQQMLQFIDEARQIKRTHDIKVLVFKGKMSMCPLKQGYDECEAKRDNTYDLMEIEKEIILKKQESKAAWDEYKSSGEAAHASLRDAVDEEREKLEEKASSLRKRSCDPLYEVLRAEDEKFQKWLFQDVRDPEEVNDYAAENGMCGYELLKRELKNADLVIANFHHILNDMIFSTMLRWMDKEPEDIIAIFDEAHNIENAARSHSSITLTEHTIESALAELNANEKSDLFTSMPVEDVEAVLSILLEVVRDTYDNRFKFGERQRVGRNWYDIRISDPYERNDVVHARFMRRMKETGYGEEKQVQELLGIAAEVGGLLDNAYHEQYKQGQTPILKRSHLKPTAEFFSQYLKLSNNENYYPVLNVRRDQGGEIYGRLELFTCIPKNVTGPLLDSIYSAILMSATLRPFDMIKSTLGITRQTCDLAYGLTFPEERRLTIAVSVPPQYSRIRDDPQNLQILEQVLQDTIENAGGNVIIFFPNAFEAKRYFRKFDGELGVELFLDETGISAQDIRKQFFQTGEQGGKAVLFTYLWGTLSEGVDYRNGRGRVVVVVGVGYSALNDRMHAVESAYDHEFGYGAGWEYAVQVPTIRKIRQAMGRVVRSPTDYGVRILLDGRFMTDSVKRLGKYSVYPSFPEDERKEFLDVEPGKVKYSLLNFFSDMEELS</sequence>
<dbReference type="RefSeq" id="WP_072560945.1">
    <property type="nucleotide sequence ID" value="NZ_CP017921.1"/>
</dbReference>